<evidence type="ECO:0000256" key="4">
    <source>
        <dbReference type="ARBA" id="ARBA00023136"/>
    </source>
</evidence>
<feature type="transmembrane region" description="Helical" evidence="5">
    <location>
        <begin position="47"/>
        <end position="65"/>
    </location>
</feature>
<comment type="subcellular location">
    <subcellularLocation>
        <location evidence="1">Membrane</location>
        <topology evidence="1">Multi-pass membrane protein</topology>
    </subcellularLocation>
</comment>
<keyword evidence="3 5" id="KW-1133">Transmembrane helix</keyword>
<proteinExistence type="predicted"/>
<keyword evidence="7" id="KW-1185">Reference proteome</keyword>
<evidence type="ECO:0000256" key="1">
    <source>
        <dbReference type="ARBA" id="ARBA00004141"/>
    </source>
</evidence>
<comment type="caution">
    <text evidence="6">The sequence shown here is derived from an EMBL/GenBank/DDBJ whole genome shotgun (WGS) entry which is preliminary data.</text>
</comment>
<sequence>MSGGAAREIGVWWPGHSPIHRAPLSVKTVAMVAVSVAAVLARDPLPALLLLLAVVVVAAISAVPARRVFAPVRASWVLLLLIGLYQLAVDGTGFVPPGAAGTARAVTVVAVLVAAMTAAQLLTATTPALALLDGVVAAVRPLRRVGADPDRFALTALLVLRSITWIAGAFDEARDAAVARGLPRSLRARTLPVVLRTVDHAQRTGLALAARGLGDPEPPDPSPARH</sequence>
<protein>
    <recommendedName>
        <fullName evidence="8">Cobalt transporter</fullName>
    </recommendedName>
</protein>
<evidence type="ECO:0000256" key="5">
    <source>
        <dbReference type="SAM" id="Phobius"/>
    </source>
</evidence>
<accession>A0ABQ1NZP3</accession>
<gene>
    <name evidence="6" type="ORF">GCM10011512_14170</name>
</gene>
<evidence type="ECO:0000256" key="2">
    <source>
        <dbReference type="ARBA" id="ARBA00022692"/>
    </source>
</evidence>
<dbReference type="Pfam" id="PF02361">
    <property type="entry name" value="CbiQ"/>
    <property type="match status" value="1"/>
</dbReference>
<dbReference type="Proteomes" id="UP000597761">
    <property type="component" value="Unassembled WGS sequence"/>
</dbReference>
<feature type="transmembrane region" description="Helical" evidence="5">
    <location>
        <begin position="72"/>
        <end position="88"/>
    </location>
</feature>
<organism evidence="6 7">
    <name type="scientific">Tersicoccus solisilvae</name>
    <dbReference type="NCBI Taxonomy" id="1882339"/>
    <lineage>
        <taxon>Bacteria</taxon>
        <taxon>Bacillati</taxon>
        <taxon>Actinomycetota</taxon>
        <taxon>Actinomycetes</taxon>
        <taxon>Micrococcales</taxon>
        <taxon>Micrococcaceae</taxon>
        <taxon>Tersicoccus</taxon>
    </lineage>
</organism>
<evidence type="ECO:0000313" key="6">
    <source>
        <dbReference type="EMBL" id="GGC88370.1"/>
    </source>
</evidence>
<evidence type="ECO:0000313" key="7">
    <source>
        <dbReference type="Proteomes" id="UP000597761"/>
    </source>
</evidence>
<dbReference type="InterPro" id="IPR003339">
    <property type="entry name" value="ABC/ECF_trnsptr_transmembrane"/>
</dbReference>
<keyword evidence="2 5" id="KW-0812">Transmembrane</keyword>
<evidence type="ECO:0008006" key="8">
    <source>
        <dbReference type="Google" id="ProtNLM"/>
    </source>
</evidence>
<keyword evidence="4 5" id="KW-0472">Membrane</keyword>
<reference evidence="7" key="1">
    <citation type="journal article" date="2019" name="Int. J. Syst. Evol. Microbiol.">
        <title>The Global Catalogue of Microorganisms (GCM) 10K type strain sequencing project: providing services to taxonomists for standard genome sequencing and annotation.</title>
        <authorList>
            <consortium name="The Broad Institute Genomics Platform"/>
            <consortium name="The Broad Institute Genome Sequencing Center for Infectious Disease"/>
            <person name="Wu L."/>
            <person name="Ma J."/>
        </authorList>
    </citation>
    <scope>NUCLEOTIDE SEQUENCE [LARGE SCALE GENOMIC DNA]</scope>
    <source>
        <strain evidence="7">CGMCC 1.15480</strain>
    </source>
</reference>
<evidence type="ECO:0000256" key="3">
    <source>
        <dbReference type="ARBA" id="ARBA00022989"/>
    </source>
</evidence>
<feature type="transmembrane region" description="Helical" evidence="5">
    <location>
        <begin position="108"/>
        <end position="132"/>
    </location>
</feature>
<dbReference type="RefSeq" id="WP_188667639.1">
    <property type="nucleotide sequence ID" value="NZ_BMJI01000006.1"/>
</dbReference>
<name>A0ABQ1NZP3_9MICC</name>
<dbReference type="EMBL" id="BMJI01000006">
    <property type="protein sequence ID" value="GGC88370.1"/>
    <property type="molecule type" value="Genomic_DNA"/>
</dbReference>